<feature type="domain" description="GP-PDE" evidence="1">
    <location>
        <begin position="21"/>
        <end position="291"/>
    </location>
</feature>
<dbReference type="PANTHER" id="PTHR46211:SF14">
    <property type="entry name" value="GLYCEROPHOSPHODIESTER PHOSPHODIESTERASE"/>
    <property type="match status" value="1"/>
</dbReference>
<dbReference type="RefSeq" id="WP_135524752.1">
    <property type="nucleotide sequence ID" value="NZ_SRLH01000001.1"/>
</dbReference>
<keyword evidence="3" id="KW-1185">Reference proteome</keyword>
<dbReference type="PANTHER" id="PTHR46211">
    <property type="entry name" value="GLYCEROPHOSPHORYL DIESTER PHOSPHODIESTERASE"/>
    <property type="match status" value="1"/>
</dbReference>
<reference evidence="2 3" key="1">
    <citation type="submission" date="2019-04" db="EMBL/GenBank/DDBJ databases">
        <title>Flavobacterium sp. strain DS2-A Genome sequencing and assembly.</title>
        <authorList>
            <person name="Kim I."/>
        </authorList>
    </citation>
    <scope>NUCLEOTIDE SEQUENCE [LARGE SCALE GENOMIC DNA]</scope>
    <source>
        <strain evidence="2 3">DS2-A</strain>
    </source>
</reference>
<dbReference type="InterPro" id="IPR030395">
    <property type="entry name" value="GP_PDE_dom"/>
</dbReference>
<dbReference type="AlphaFoldDB" id="A0A4Z0LCG2"/>
<dbReference type="Pfam" id="PF03009">
    <property type="entry name" value="GDPD"/>
    <property type="match status" value="1"/>
</dbReference>
<protein>
    <submittedName>
        <fullName evidence="2">Glycerophosphodiester phosphodiesterase</fullName>
    </submittedName>
</protein>
<dbReference type="PROSITE" id="PS51704">
    <property type="entry name" value="GP_PDE"/>
    <property type="match status" value="1"/>
</dbReference>
<dbReference type="OrthoDB" id="384721at2"/>
<gene>
    <name evidence="2" type="ORF">E4635_01010</name>
</gene>
<comment type="caution">
    <text evidence="2">The sequence shown here is derived from an EMBL/GenBank/DDBJ whole genome shotgun (WGS) entry which is preliminary data.</text>
</comment>
<evidence type="ECO:0000259" key="1">
    <source>
        <dbReference type="PROSITE" id="PS51704"/>
    </source>
</evidence>
<dbReference type="SUPFAM" id="SSF51695">
    <property type="entry name" value="PLC-like phosphodiesterases"/>
    <property type="match status" value="1"/>
</dbReference>
<organism evidence="2 3">
    <name type="scientific">Flavobacterium humi</name>
    <dbReference type="NCBI Taxonomy" id="2562683"/>
    <lineage>
        <taxon>Bacteria</taxon>
        <taxon>Pseudomonadati</taxon>
        <taxon>Bacteroidota</taxon>
        <taxon>Flavobacteriia</taxon>
        <taxon>Flavobacteriales</taxon>
        <taxon>Flavobacteriaceae</taxon>
        <taxon>Flavobacterium</taxon>
    </lineage>
</organism>
<dbReference type="Gene3D" id="3.20.20.190">
    <property type="entry name" value="Phosphatidylinositol (PI) phosphodiesterase"/>
    <property type="match status" value="1"/>
</dbReference>
<accession>A0A4Z0LCG2</accession>
<evidence type="ECO:0000313" key="3">
    <source>
        <dbReference type="Proteomes" id="UP000297407"/>
    </source>
</evidence>
<evidence type="ECO:0000313" key="2">
    <source>
        <dbReference type="EMBL" id="TGD59545.1"/>
    </source>
</evidence>
<name>A0A4Z0LCG2_9FLAO</name>
<dbReference type="EMBL" id="SRLH01000001">
    <property type="protein sequence ID" value="TGD59545.1"/>
    <property type="molecule type" value="Genomic_DNA"/>
</dbReference>
<proteinExistence type="predicted"/>
<dbReference type="CDD" id="cd08567">
    <property type="entry name" value="GDPD_SpGDE_like"/>
    <property type="match status" value="1"/>
</dbReference>
<dbReference type="InterPro" id="IPR017946">
    <property type="entry name" value="PLC-like_Pdiesterase_TIM-brl"/>
</dbReference>
<dbReference type="GO" id="GO:0006629">
    <property type="term" value="P:lipid metabolic process"/>
    <property type="evidence" value="ECO:0007669"/>
    <property type="project" value="InterPro"/>
</dbReference>
<sequence>MEKSLLIAFLLAAFPIFSQEFDIQGHRGCRGLLPENSIEAMKKAVDLGVTTLELDVVVSADNQVLLSHEPFLSHEICLDRNGNEITEANEKNFNLYQMDYATIRQCDCGSKIHPRFIDQEKIRTYKPLLSEVIDSVSNYIRRKYPKKHIYYNIETKSAAEGDDVFHPKPHAFVDLLLKVLREKHITDSVYIQSFDVRTLQYLHKIEPGIKTVLLVENRLSVAQNLTILGFKPTVYSPEFILLNPENVAYLHQKKINVIPWTVNETADMEKIINMGVDGIISDYPNRYFDLIKRK</sequence>
<dbReference type="Proteomes" id="UP000297407">
    <property type="component" value="Unassembled WGS sequence"/>
</dbReference>
<dbReference type="GO" id="GO:0008081">
    <property type="term" value="F:phosphoric diester hydrolase activity"/>
    <property type="evidence" value="ECO:0007669"/>
    <property type="project" value="InterPro"/>
</dbReference>